<dbReference type="CTD" id="20206628"/>
<accession>T1FCS9</accession>
<sequence>MEHKNGQNCHGTFFCEFPLHLKHVTAKENRALAGYREDKPCEPGCKRWQQSCSDCKCKFTGNLTCSTGEHCGADYSKWYGLYITCYTKNQQNQFVPANKWDWDYSSGVDYYH</sequence>
<gene>
    <name evidence="2" type="primary">20206628</name>
    <name evidence="1" type="ORF">HELRODRAFT_178129</name>
</gene>
<proteinExistence type="predicted"/>
<reference evidence="3" key="1">
    <citation type="submission" date="2012-12" db="EMBL/GenBank/DDBJ databases">
        <authorList>
            <person name="Hellsten U."/>
            <person name="Grimwood J."/>
            <person name="Chapman J.A."/>
            <person name="Shapiro H."/>
            <person name="Aerts A."/>
            <person name="Otillar R.P."/>
            <person name="Terry A.Y."/>
            <person name="Boore J.L."/>
            <person name="Simakov O."/>
            <person name="Marletaz F."/>
            <person name="Cho S.-J."/>
            <person name="Edsinger-Gonzales E."/>
            <person name="Havlak P."/>
            <person name="Kuo D.-H."/>
            <person name="Larsson T."/>
            <person name="Lv J."/>
            <person name="Arendt D."/>
            <person name="Savage R."/>
            <person name="Osoegawa K."/>
            <person name="de Jong P."/>
            <person name="Lindberg D.R."/>
            <person name="Seaver E.C."/>
            <person name="Weisblat D.A."/>
            <person name="Putnam N.H."/>
            <person name="Grigoriev I.V."/>
            <person name="Rokhsar D.S."/>
        </authorList>
    </citation>
    <scope>NUCLEOTIDE SEQUENCE</scope>
</reference>
<dbReference type="AlphaFoldDB" id="T1FCS9"/>
<dbReference type="EMBL" id="KB097379">
    <property type="protein sequence ID" value="ESN97343.1"/>
    <property type="molecule type" value="Genomic_DNA"/>
</dbReference>
<name>T1FCS9_HELRO</name>
<dbReference type="RefSeq" id="XP_009024519.1">
    <property type="nucleotide sequence ID" value="XM_009026271.1"/>
</dbReference>
<evidence type="ECO:0000313" key="1">
    <source>
        <dbReference type="EMBL" id="ESN97343.1"/>
    </source>
</evidence>
<dbReference type="HOGENOM" id="CLU_2148535_0_0_1"/>
<protein>
    <submittedName>
        <fullName evidence="1 2">Uncharacterized protein</fullName>
    </submittedName>
</protein>
<evidence type="ECO:0000313" key="3">
    <source>
        <dbReference type="Proteomes" id="UP000015101"/>
    </source>
</evidence>
<organism evidence="2 3">
    <name type="scientific">Helobdella robusta</name>
    <name type="common">Californian leech</name>
    <dbReference type="NCBI Taxonomy" id="6412"/>
    <lineage>
        <taxon>Eukaryota</taxon>
        <taxon>Metazoa</taxon>
        <taxon>Spiralia</taxon>
        <taxon>Lophotrochozoa</taxon>
        <taxon>Annelida</taxon>
        <taxon>Clitellata</taxon>
        <taxon>Hirudinea</taxon>
        <taxon>Rhynchobdellida</taxon>
        <taxon>Glossiphoniidae</taxon>
        <taxon>Helobdella</taxon>
    </lineage>
</organism>
<dbReference type="KEGG" id="hro:HELRODRAFT_178129"/>
<dbReference type="EnsemblMetazoa" id="HelroT178129">
    <property type="protein sequence ID" value="HelroP178129"/>
    <property type="gene ID" value="HelroG178129"/>
</dbReference>
<reference evidence="2" key="3">
    <citation type="submission" date="2015-06" db="UniProtKB">
        <authorList>
            <consortium name="EnsemblMetazoa"/>
        </authorList>
    </citation>
    <scope>IDENTIFICATION</scope>
</reference>
<dbReference type="GeneID" id="20206628"/>
<evidence type="ECO:0000313" key="2">
    <source>
        <dbReference type="EnsemblMetazoa" id="HelroP178129"/>
    </source>
</evidence>
<dbReference type="InParanoid" id="T1FCS9"/>
<reference evidence="1 3" key="2">
    <citation type="journal article" date="2013" name="Nature">
        <title>Insights into bilaterian evolution from three spiralian genomes.</title>
        <authorList>
            <person name="Simakov O."/>
            <person name="Marletaz F."/>
            <person name="Cho S.J."/>
            <person name="Edsinger-Gonzales E."/>
            <person name="Havlak P."/>
            <person name="Hellsten U."/>
            <person name="Kuo D.H."/>
            <person name="Larsson T."/>
            <person name="Lv J."/>
            <person name="Arendt D."/>
            <person name="Savage R."/>
            <person name="Osoegawa K."/>
            <person name="de Jong P."/>
            <person name="Grimwood J."/>
            <person name="Chapman J.A."/>
            <person name="Shapiro H."/>
            <person name="Aerts A."/>
            <person name="Otillar R.P."/>
            <person name="Terry A.Y."/>
            <person name="Boore J.L."/>
            <person name="Grigoriev I.V."/>
            <person name="Lindberg D.R."/>
            <person name="Seaver E.C."/>
            <person name="Weisblat D.A."/>
            <person name="Putnam N.H."/>
            <person name="Rokhsar D.S."/>
        </authorList>
    </citation>
    <scope>NUCLEOTIDE SEQUENCE</scope>
</reference>
<dbReference type="EMBL" id="AMQM01006308">
    <property type="status" value="NOT_ANNOTATED_CDS"/>
    <property type="molecule type" value="Genomic_DNA"/>
</dbReference>
<dbReference type="Proteomes" id="UP000015101">
    <property type="component" value="Unassembled WGS sequence"/>
</dbReference>
<keyword evidence="3" id="KW-1185">Reference proteome</keyword>